<dbReference type="CDD" id="cd01301">
    <property type="entry name" value="rDP_like"/>
    <property type="match status" value="1"/>
</dbReference>
<keyword evidence="2" id="KW-0645">Protease</keyword>
<protein>
    <recommendedName>
        <fullName evidence="2">Dipeptidase</fullName>
        <ecNumber evidence="2">3.4.13.19</ecNumber>
    </recommendedName>
</protein>
<comment type="similarity">
    <text evidence="2">Belongs to the metallo-dependent hydrolases superfamily. Peptidase M19 family.</text>
</comment>
<keyword evidence="1 2" id="KW-0224">Dipeptidase</keyword>
<dbReference type="Proteomes" id="UP001392437">
    <property type="component" value="Unassembled WGS sequence"/>
</dbReference>
<dbReference type="PROSITE" id="PS51365">
    <property type="entry name" value="RENAL_DIPEPTIDASE_2"/>
    <property type="match status" value="1"/>
</dbReference>
<keyword evidence="2" id="KW-0479">Metal-binding</keyword>
<dbReference type="AlphaFoldDB" id="A0AAW0QLZ9"/>
<feature type="compositionally biased region" description="Basic and acidic residues" evidence="3">
    <location>
        <begin position="12"/>
        <end position="22"/>
    </location>
</feature>
<dbReference type="EC" id="3.4.13.19" evidence="2"/>
<keyword evidence="5" id="KW-1185">Reference proteome</keyword>
<dbReference type="Gene3D" id="3.20.20.140">
    <property type="entry name" value="Metal-dependent hydrolases"/>
    <property type="match status" value="2"/>
</dbReference>
<proteinExistence type="inferred from homology"/>
<dbReference type="GO" id="GO:0046872">
    <property type="term" value="F:metal ion binding"/>
    <property type="evidence" value="ECO:0007669"/>
    <property type="project" value="UniProtKB-UniRule"/>
</dbReference>
<evidence type="ECO:0000313" key="5">
    <source>
        <dbReference type="Proteomes" id="UP001392437"/>
    </source>
</evidence>
<dbReference type="InterPro" id="IPR032466">
    <property type="entry name" value="Metal_Hydrolase"/>
</dbReference>
<dbReference type="InterPro" id="IPR008257">
    <property type="entry name" value="Pept_M19"/>
</dbReference>
<dbReference type="EMBL" id="JAQQWP010000008">
    <property type="protein sequence ID" value="KAK8105160.1"/>
    <property type="molecule type" value="Genomic_DNA"/>
</dbReference>
<keyword evidence="2" id="KW-0378">Hydrolase</keyword>
<keyword evidence="2" id="KW-0482">Metalloprotease</keyword>
<dbReference type="GO" id="GO:0006508">
    <property type="term" value="P:proteolysis"/>
    <property type="evidence" value="ECO:0007669"/>
    <property type="project" value="UniProtKB-KW"/>
</dbReference>
<dbReference type="PANTHER" id="PTHR10443">
    <property type="entry name" value="MICROSOMAL DIPEPTIDASE"/>
    <property type="match status" value="1"/>
</dbReference>
<comment type="caution">
    <text evidence="4">The sequence shown here is derived from an EMBL/GenBank/DDBJ whole genome shotgun (WGS) entry which is preliminary data.</text>
</comment>
<feature type="region of interest" description="Disordered" evidence="3">
    <location>
        <begin position="1"/>
        <end position="22"/>
    </location>
</feature>
<organism evidence="4 5">
    <name type="scientific">Apiospora kogelbergensis</name>
    <dbReference type="NCBI Taxonomy" id="1337665"/>
    <lineage>
        <taxon>Eukaryota</taxon>
        <taxon>Fungi</taxon>
        <taxon>Dikarya</taxon>
        <taxon>Ascomycota</taxon>
        <taxon>Pezizomycotina</taxon>
        <taxon>Sordariomycetes</taxon>
        <taxon>Xylariomycetidae</taxon>
        <taxon>Amphisphaeriales</taxon>
        <taxon>Apiosporaceae</taxon>
        <taxon>Apiospora</taxon>
    </lineage>
</organism>
<accession>A0AAW0QLZ9</accession>
<evidence type="ECO:0000313" key="4">
    <source>
        <dbReference type="EMBL" id="KAK8105160.1"/>
    </source>
</evidence>
<dbReference type="Pfam" id="PF01244">
    <property type="entry name" value="Peptidase_M19"/>
    <property type="match status" value="2"/>
</dbReference>
<sequence length="343" mass="38263">MGSTDTSSAMKPKADLSRTASMKEPRTSLHVYRKAIGAVDFPRLREGRLGAQFWSAYVECPREDGDHSDSAYREIVHDTLQQIDLIHRLVRAYPSYLTHAYSAADVRREFLQSGPRRRISSLLGIEGLHQIGNSASILRMYYALGVRYATLTHTCHNAYADSEEPAEPLNHGLSLPGRAMVKEMNRLGMMVDLSHTSFETQRDVLRVTEAPVIFFPLQRLFSIENGGLVMIIFYASFLENDPSTASLGSVADHIQAVGETIGYRHVGIGSDFDGMESGPRGLEDVSKYPDLVRELQRRGIDIADIAGIMGSNVLRVMEDVENIATSMRHILPLEDDVKSFFEN</sequence>
<evidence type="ECO:0000256" key="3">
    <source>
        <dbReference type="SAM" id="MobiDB-lite"/>
    </source>
</evidence>
<dbReference type="PANTHER" id="PTHR10443:SF12">
    <property type="entry name" value="DIPEPTIDASE"/>
    <property type="match status" value="1"/>
</dbReference>
<reference evidence="4 5" key="1">
    <citation type="submission" date="2023-01" db="EMBL/GenBank/DDBJ databases">
        <title>Analysis of 21 Apiospora genomes using comparative genomics revels a genus with tremendous synthesis potential of carbohydrate active enzymes and secondary metabolites.</title>
        <authorList>
            <person name="Sorensen T."/>
        </authorList>
    </citation>
    <scope>NUCLEOTIDE SEQUENCE [LARGE SCALE GENOMIC DNA]</scope>
    <source>
        <strain evidence="4 5">CBS 117206</strain>
    </source>
</reference>
<dbReference type="SUPFAM" id="SSF51556">
    <property type="entry name" value="Metallo-dependent hydrolases"/>
    <property type="match status" value="1"/>
</dbReference>
<comment type="cofactor">
    <cofactor evidence="2">
        <name>Zn(2+)</name>
        <dbReference type="ChEBI" id="CHEBI:29105"/>
    </cofactor>
</comment>
<keyword evidence="2" id="KW-0862">Zinc</keyword>
<comment type="catalytic activity">
    <reaction evidence="2">
        <text>an L-aminoacyl-L-amino acid + H2O = 2 an L-alpha-amino acid</text>
        <dbReference type="Rhea" id="RHEA:48940"/>
        <dbReference type="ChEBI" id="CHEBI:15377"/>
        <dbReference type="ChEBI" id="CHEBI:59869"/>
        <dbReference type="ChEBI" id="CHEBI:77460"/>
        <dbReference type="EC" id="3.4.13.19"/>
    </reaction>
</comment>
<evidence type="ECO:0000256" key="2">
    <source>
        <dbReference type="RuleBase" id="RU341113"/>
    </source>
</evidence>
<name>A0AAW0QLZ9_9PEZI</name>
<gene>
    <name evidence="4" type="ORF">PG999_008519</name>
</gene>
<evidence type="ECO:0000256" key="1">
    <source>
        <dbReference type="ARBA" id="ARBA00022997"/>
    </source>
</evidence>
<dbReference type="GO" id="GO:0070573">
    <property type="term" value="F:metallodipeptidase activity"/>
    <property type="evidence" value="ECO:0007669"/>
    <property type="project" value="InterPro"/>
</dbReference>